<evidence type="ECO:0000256" key="2">
    <source>
        <dbReference type="SAM" id="MobiDB-lite"/>
    </source>
</evidence>
<evidence type="ECO:0000259" key="4">
    <source>
        <dbReference type="Pfam" id="PF25917"/>
    </source>
</evidence>
<feature type="region of interest" description="Disordered" evidence="2">
    <location>
        <begin position="383"/>
        <end position="422"/>
    </location>
</feature>
<dbReference type="InterPro" id="IPR058625">
    <property type="entry name" value="MdtA-like_BSH"/>
</dbReference>
<dbReference type="EMBL" id="JAEPBG010000012">
    <property type="protein sequence ID" value="MBK4737396.1"/>
    <property type="molecule type" value="Genomic_DNA"/>
</dbReference>
<dbReference type="Proteomes" id="UP000622890">
    <property type="component" value="Unassembled WGS sequence"/>
</dbReference>
<organism evidence="7 8">
    <name type="scientific">Noviherbaspirillum pedocola</name>
    <dbReference type="NCBI Taxonomy" id="2801341"/>
    <lineage>
        <taxon>Bacteria</taxon>
        <taxon>Pseudomonadati</taxon>
        <taxon>Pseudomonadota</taxon>
        <taxon>Betaproteobacteria</taxon>
        <taxon>Burkholderiales</taxon>
        <taxon>Oxalobacteraceae</taxon>
        <taxon>Noviherbaspirillum</taxon>
    </lineage>
</organism>
<sequence>MSEQRHAQLAIHAEGQSGGHHPVKRVAALRKMRMAGILLVLLLLAGAAVTLALRASRAAALGEQSRGQMRRHVQTVHPQAAGAGGNVALPGTLQGQIEAPISARVGGYLLRWTHDIGSRVKKGEVLAEISNPETDQQLAQAVAARVQLVSTVELAQATLSRWQNLRRSNAVSQQEFDERSSAYAQARANLAAADANIRRLRELQSFQKVVAPFAGIITRRNTNVGDLVDAAGGVAGKPLFVLAQNDPLRLYVYVPQAYAAAVKVGQEVSVTQAELPGRRFTGRVARTAGAIDSASRSLQTEISLPNPDGALLPGAYVEAALKLGADGVLTVPTNALHLRAEGPRVAVVDDKGRVNLRAVTLGKDFGLRIEVASGLSARDDVIVNPSDSIEDGDQVEVAQPRQERNAQEERKAQAGPAKAGPT</sequence>
<dbReference type="InterPro" id="IPR058792">
    <property type="entry name" value="Beta-barrel_RND_2"/>
</dbReference>
<accession>A0A934W3F9</accession>
<dbReference type="GO" id="GO:0015562">
    <property type="term" value="F:efflux transmembrane transporter activity"/>
    <property type="evidence" value="ECO:0007669"/>
    <property type="project" value="TreeGrafter"/>
</dbReference>
<dbReference type="Gene3D" id="2.40.50.100">
    <property type="match status" value="1"/>
</dbReference>
<name>A0A934W3F9_9BURK</name>
<feature type="domain" description="Multidrug resistance protein MdtA-like barrel-sandwich hybrid" evidence="4">
    <location>
        <begin position="99"/>
        <end position="231"/>
    </location>
</feature>
<keyword evidence="8" id="KW-1185">Reference proteome</keyword>
<dbReference type="NCBIfam" id="TIGR01730">
    <property type="entry name" value="RND_mfp"/>
    <property type="match status" value="1"/>
</dbReference>
<dbReference type="Pfam" id="PF25917">
    <property type="entry name" value="BSH_RND"/>
    <property type="match status" value="1"/>
</dbReference>
<dbReference type="Pfam" id="PF25876">
    <property type="entry name" value="HH_MFP_RND"/>
    <property type="match status" value="1"/>
</dbReference>
<dbReference type="PANTHER" id="PTHR30469">
    <property type="entry name" value="MULTIDRUG RESISTANCE PROTEIN MDTA"/>
    <property type="match status" value="1"/>
</dbReference>
<evidence type="ECO:0000259" key="3">
    <source>
        <dbReference type="Pfam" id="PF25876"/>
    </source>
</evidence>
<comment type="similarity">
    <text evidence="1">Belongs to the membrane fusion protein (MFP) (TC 8.A.1) family.</text>
</comment>
<dbReference type="Pfam" id="PF25954">
    <property type="entry name" value="Beta-barrel_RND_2"/>
    <property type="match status" value="1"/>
</dbReference>
<evidence type="ECO:0000259" key="6">
    <source>
        <dbReference type="Pfam" id="PF25989"/>
    </source>
</evidence>
<dbReference type="InterPro" id="IPR058624">
    <property type="entry name" value="MdtA-like_HH"/>
</dbReference>
<feature type="domain" description="CusB-like beta-barrel" evidence="5">
    <location>
        <begin position="252"/>
        <end position="322"/>
    </location>
</feature>
<feature type="domain" description="Multidrug resistance protein MdtA-like alpha-helical hairpin" evidence="3">
    <location>
        <begin position="137"/>
        <end position="197"/>
    </location>
</feature>
<reference evidence="7" key="1">
    <citation type="submission" date="2021-01" db="EMBL/GenBank/DDBJ databases">
        <title>Genome sequence of strain Noviherbaspirillum sp. DKR-6.</title>
        <authorList>
            <person name="Chaudhary D.K."/>
        </authorList>
    </citation>
    <scope>NUCLEOTIDE SEQUENCE</scope>
    <source>
        <strain evidence="7">DKR-6</strain>
    </source>
</reference>
<feature type="domain" description="YknX-like C-terminal permuted SH3-like" evidence="6">
    <location>
        <begin position="328"/>
        <end position="397"/>
    </location>
</feature>
<dbReference type="GO" id="GO:1990281">
    <property type="term" value="C:efflux pump complex"/>
    <property type="evidence" value="ECO:0007669"/>
    <property type="project" value="TreeGrafter"/>
</dbReference>
<dbReference type="Pfam" id="PF25989">
    <property type="entry name" value="YknX_C"/>
    <property type="match status" value="1"/>
</dbReference>
<proteinExistence type="inferred from homology"/>
<evidence type="ECO:0000259" key="5">
    <source>
        <dbReference type="Pfam" id="PF25954"/>
    </source>
</evidence>
<dbReference type="InterPro" id="IPR058637">
    <property type="entry name" value="YknX-like_C"/>
</dbReference>
<protein>
    <submittedName>
        <fullName evidence="7">Efflux RND transporter periplasmic adaptor subunit</fullName>
    </submittedName>
</protein>
<dbReference type="AlphaFoldDB" id="A0A934W3F9"/>
<dbReference type="RefSeq" id="WP_200595666.1">
    <property type="nucleotide sequence ID" value="NZ_JAEPBG010000012.1"/>
</dbReference>
<dbReference type="InterPro" id="IPR006143">
    <property type="entry name" value="RND_pump_MFP"/>
</dbReference>
<evidence type="ECO:0000313" key="8">
    <source>
        <dbReference type="Proteomes" id="UP000622890"/>
    </source>
</evidence>
<dbReference type="Gene3D" id="2.40.30.170">
    <property type="match status" value="1"/>
</dbReference>
<evidence type="ECO:0000256" key="1">
    <source>
        <dbReference type="ARBA" id="ARBA00009477"/>
    </source>
</evidence>
<dbReference type="Gene3D" id="1.10.287.470">
    <property type="entry name" value="Helix hairpin bin"/>
    <property type="match status" value="1"/>
</dbReference>
<dbReference type="PANTHER" id="PTHR30469:SF37">
    <property type="entry name" value="RAGD PROTEIN"/>
    <property type="match status" value="1"/>
</dbReference>
<gene>
    <name evidence="7" type="ORF">JJB74_22485</name>
</gene>
<dbReference type="FunFam" id="2.40.30.170:FF:000010">
    <property type="entry name" value="Efflux RND transporter periplasmic adaptor subunit"/>
    <property type="match status" value="1"/>
</dbReference>
<evidence type="ECO:0000313" key="7">
    <source>
        <dbReference type="EMBL" id="MBK4737396.1"/>
    </source>
</evidence>
<dbReference type="SUPFAM" id="SSF111369">
    <property type="entry name" value="HlyD-like secretion proteins"/>
    <property type="match status" value="1"/>
</dbReference>
<feature type="compositionally biased region" description="Basic and acidic residues" evidence="2">
    <location>
        <begin position="401"/>
        <end position="412"/>
    </location>
</feature>
<comment type="caution">
    <text evidence="7">The sequence shown here is derived from an EMBL/GenBank/DDBJ whole genome shotgun (WGS) entry which is preliminary data.</text>
</comment>
<dbReference type="Gene3D" id="2.40.420.20">
    <property type="match status" value="1"/>
</dbReference>